<reference evidence="3" key="1">
    <citation type="submission" date="2022-09" db="EMBL/GenBank/DDBJ databases">
        <title>Actin cytoskeleton and complex cell architecture in an #Asgard archaeon.</title>
        <authorList>
            <person name="Ponce Toledo R.I."/>
            <person name="Schleper C."/>
            <person name="Rodrigues Oliveira T."/>
            <person name="Wollweber F."/>
            <person name="Xu J."/>
            <person name="Rittmann S."/>
            <person name="Klingl A."/>
            <person name="Pilhofer M."/>
        </authorList>
    </citation>
    <scope>NUCLEOTIDE SEQUENCE</scope>
    <source>
        <strain evidence="3">B-35</strain>
    </source>
</reference>
<keyword evidence="4" id="KW-1185">Reference proteome</keyword>
<keyword evidence="1" id="KW-0812">Transmembrane</keyword>
<feature type="domain" description="CAAX prenyl protease 2/Lysostaphin resistance protein A-like" evidence="2">
    <location>
        <begin position="141"/>
        <end position="236"/>
    </location>
</feature>
<evidence type="ECO:0000259" key="2">
    <source>
        <dbReference type="Pfam" id="PF02517"/>
    </source>
</evidence>
<evidence type="ECO:0000313" key="4">
    <source>
        <dbReference type="Proteomes" id="UP001208689"/>
    </source>
</evidence>
<dbReference type="EMBL" id="CP104013">
    <property type="protein sequence ID" value="UYP47868.1"/>
    <property type="molecule type" value="Genomic_DNA"/>
</dbReference>
<keyword evidence="1" id="KW-0472">Membrane</keyword>
<evidence type="ECO:0000256" key="1">
    <source>
        <dbReference type="SAM" id="Phobius"/>
    </source>
</evidence>
<feature type="transmembrane region" description="Helical" evidence="1">
    <location>
        <begin position="77"/>
        <end position="99"/>
    </location>
</feature>
<organism evidence="3 4">
    <name type="scientific">Candidatus Lokiarchaeum ossiferum</name>
    <dbReference type="NCBI Taxonomy" id="2951803"/>
    <lineage>
        <taxon>Archaea</taxon>
        <taxon>Promethearchaeati</taxon>
        <taxon>Promethearchaeota</taxon>
        <taxon>Promethearchaeia</taxon>
        <taxon>Promethearchaeales</taxon>
        <taxon>Promethearchaeaceae</taxon>
        <taxon>Candidatus Lokiarchaeum</taxon>
    </lineage>
</organism>
<feature type="transmembrane region" description="Helical" evidence="1">
    <location>
        <begin position="28"/>
        <end position="48"/>
    </location>
</feature>
<accession>A0ABY6HWX4</accession>
<feature type="transmembrane region" description="Helical" evidence="1">
    <location>
        <begin position="196"/>
        <end position="217"/>
    </location>
</feature>
<dbReference type="Proteomes" id="UP001208689">
    <property type="component" value="Chromosome"/>
</dbReference>
<proteinExistence type="predicted"/>
<evidence type="ECO:0000313" key="3">
    <source>
        <dbReference type="EMBL" id="UYP47868.1"/>
    </source>
</evidence>
<dbReference type="Pfam" id="PF02517">
    <property type="entry name" value="Rce1-like"/>
    <property type="match status" value="1"/>
</dbReference>
<feature type="transmembrane region" description="Helical" evidence="1">
    <location>
        <begin position="168"/>
        <end position="190"/>
    </location>
</feature>
<sequence>MKFCLKKITLNHSFFSMFILMDVASSNLAFLLFSVGEIIFVIIPMIVFKLQKKDLKYEFRHRIIPNEMLTRSKYLRFLDILIGISVGILFYFFGGYLTITIRKVIVETKGEEYYETASEGSVNTTPPPPESPNNTLIWFLIIIGVVIMFCFVALSEEFCFRGVLQKEFGHISPILGILLSSFFFMIYHVFPGVVPWVTFLTFWLYYLAFGILLALITYFQKGDLVISIIAHGTFNSILWVQLYLPYLQ</sequence>
<feature type="transmembrane region" description="Helical" evidence="1">
    <location>
        <begin position="224"/>
        <end position="244"/>
    </location>
</feature>
<dbReference type="InterPro" id="IPR003675">
    <property type="entry name" value="Rce1/LyrA-like_dom"/>
</dbReference>
<feature type="transmembrane region" description="Helical" evidence="1">
    <location>
        <begin position="136"/>
        <end position="156"/>
    </location>
</feature>
<gene>
    <name evidence="3" type="ORF">NEF87_004153</name>
</gene>
<name>A0ABY6HWX4_9ARCH</name>
<keyword evidence="1" id="KW-1133">Transmembrane helix</keyword>
<protein>
    <recommendedName>
        <fullName evidence="2">CAAX prenyl protease 2/Lysostaphin resistance protein A-like domain-containing protein</fullName>
    </recommendedName>
</protein>